<evidence type="ECO:0000313" key="1">
    <source>
        <dbReference type="EMBL" id="KAJ8124951.1"/>
    </source>
</evidence>
<dbReference type="EMBL" id="JAPUUL010002656">
    <property type="protein sequence ID" value="KAJ8124951.1"/>
    <property type="molecule type" value="Genomic_DNA"/>
</dbReference>
<keyword evidence="2" id="KW-1185">Reference proteome</keyword>
<comment type="caution">
    <text evidence="1">The sequence shown here is derived from an EMBL/GenBank/DDBJ whole genome shotgun (WGS) entry which is preliminary data.</text>
</comment>
<reference evidence="1" key="1">
    <citation type="submission" date="2022-12" db="EMBL/GenBank/DDBJ databases">
        <title>Genome Sequence of Lasiodiplodia mahajangana.</title>
        <authorList>
            <person name="Buettner E."/>
        </authorList>
    </citation>
    <scope>NUCLEOTIDE SEQUENCE</scope>
    <source>
        <strain evidence="1">VT137</strain>
    </source>
</reference>
<gene>
    <name evidence="1" type="ORF">O1611_g8689</name>
</gene>
<proteinExistence type="predicted"/>
<protein>
    <submittedName>
        <fullName evidence="1">Uncharacterized protein</fullName>
    </submittedName>
</protein>
<dbReference type="Proteomes" id="UP001153332">
    <property type="component" value="Unassembled WGS sequence"/>
</dbReference>
<sequence length="321" mass="36065">METTRRRKITRIGHKKSRNGCTRCKARRVKCNEESPCNHCVRHGFECSLVRANRSRSSHVPAIPYEDLPETASSDVSTHGNPLHRDDPPRALHSQFEDISAASGLEDKLKAARELIVDVSEKLKSSRVVPRSSASTTILYEDEFGSPRARDRMETLRLLHHYFASAYTILSHEPATAQLWRITVPEIAFSHEYLMHGVLALSALHYAHTHPAERQQYYIASTHYQQLALRFFSTSIGAINEENCEAYFLLSIIIFLLSTFRIARMGDGVERPVTASMVRRQSTSGDFGTSTIAPTQPRPAERSPGTDHTSPEVGPGRIMLL</sequence>
<name>A0ACC2JC04_9PEZI</name>
<organism evidence="1 2">
    <name type="scientific">Lasiodiplodia mahajangana</name>
    <dbReference type="NCBI Taxonomy" id="1108764"/>
    <lineage>
        <taxon>Eukaryota</taxon>
        <taxon>Fungi</taxon>
        <taxon>Dikarya</taxon>
        <taxon>Ascomycota</taxon>
        <taxon>Pezizomycotina</taxon>
        <taxon>Dothideomycetes</taxon>
        <taxon>Dothideomycetes incertae sedis</taxon>
        <taxon>Botryosphaeriales</taxon>
        <taxon>Botryosphaeriaceae</taxon>
        <taxon>Lasiodiplodia</taxon>
    </lineage>
</organism>
<evidence type="ECO:0000313" key="2">
    <source>
        <dbReference type="Proteomes" id="UP001153332"/>
    </source>
</evidence>
<accession>A0ACC2JC04</accession>